<comment type="caution">
    <text evidence="3">The sequence shown here is derived from an EMBL/GenBank/DDBJ whole genome shotgun (WGS) entry which is preliminary data.</text>
</comment>
<dbReference type="PANTHER" id="PTHR46729">
    <property type="entry name" value="LEUKOCYTE RECEPTOR CLUSTER MEMBER 9"/>
    <property type="match status" value="1"/>
</dbReference>
<dbReference type="EMBL" id="CAJHUB010000775">
    <property type="protein sequence ID" value="CAD7692171.1"/>
    <property type="molecule type" value="Genomic_DNA"/>
</dbReference>
<organism evidence="3 4">
    <name type="scientific">Nyctereutes procyonoides</name>
    <name type="common">Raccoon dog</name>
    <name type="synonym">Canis procyonoides</name>
    <dbReference type="NCBI Taxonomy" id="34880"/>
    <lineage>
        <taxon>Eukaryota</taxon>
        <taxon>Metazoa</taxon>
        <taxon>Chordata</taxon>
        <taxon>Craniata</taxon>
        <taxon>Vertebrata</taxon>
        <taxon>Euteleostomi</taxon>
        <taxon>Mammalia</taxon>
        <taxon>Eutheria</taxon>
        <taxon>Laurasiatheria</taxon>
        <taxon>Carnivora</taxon>
        <taxon>Caniformia</taxon>
        <taxon>Canidae</taxon>
        <taxon>Nyctereutes</taxon>
    </lineage>
</organism>
<feature type="region of interest" description="Disordered" evidence="1">
    <location>
        <begin position="1"/>
        <end position="89"/>
    </location>
</feature>
<dbReference type="InterPro" id="IPR040459">
    <property type="entry name" value="MJ1316"/>
</dbReference>
<evidence type="ECO:0000259" key="2">
    <source>
        <dbReference type="Pfam" id="PF04457"/>
    </source>
</evidence>
<feature type="compositionally biased region" description="Basic residues" evidence="1">
    <location>
        <begin position="233"/>
        <end position="247"/>
    </location>
</feature>
<feature type="region of interest" description="Disordered" evidence="1">
    <location>
        <begin position="233"/>
        <end position="264"/>
    </location>
</feature>
<gene>
    <name evidence="3" type="ORF">NYPRO_LOCUS24965</name>
</gene>
<protein>
    <submittedName>
        <fullName evidence="3">(raccoon dog) hypothetical protein</fullName>
    </submittedName>
</protein>
<evidence type="ECO:0000313" key="4">
    <source>
        <dbReference type="Proteomes" id="UP000645828"/>
    </source>
</evidence>
<name>A0A811ZUA1_NYCPR</name>
<proteinExistence type="predicted"/>
<dbReference type="AlphaFoldDB" id="A0A811ZUA1"/>
<dbReference type="Pfam" id="PF04457">
    <property type="entry name" value="MJ1316"/>
    <property type="match status" value="1"/>
</dbReference>
<dbReference type="PANTHER" id="PTHR46729:SF1">
    <property type="entry name" value="LEUKOCYTE RECEPTOR CLUSTER MEMBER 9"/>
    <property type="match status" value="1"/>
</dbReference>
<keyword evidence="4" id="KW-1185">Reference proteome</keyword>
<evidence type="ECO:0000256" key="1">
    <source>
        <dbReference type="SAM" id="MobiDB-lite"/>
    </source>
</evidence>
<evidence type="ECO:0000313" key="3">
    <source>
        <dbReference type="EMBL" id="CAD7692171.1"/>
    </source>
</evidence>
<accession>A0A811ZUA1</accession>
<dbReference type="InterPro" id="IPR042653">
    <property type="entry name" value="Leng9"/>
</dbReference>
<reference evidence="3" key="1">
    <citation type="submission" date="2020-12" db="EMBL/GenBank/DDBJ databases">
        <authorList>
            <consortium name="Molecular Ecology Group"/>
        </authorList>
    </citation>
    <scope>NUCLEOTIDE SEQUENCE</scope>
    <source>
        <strain evidence="3">TBG_1078</strain>
    </source>
</reference>
<dbReference type="Proteomes" id="UP000645828">
    <property type="component" value="Unassembled WGS sequence"/>
</dbReference>
<sequence>MATAASQGPRPGSSRAEGSGPPRAVPSLSALWTRAGHTRASLGSAGGVGLPEYTGCGEREGGGNRVRPVTSRPAVTGSQGGAPPPAEPAPPPACCFGVRCRQPHPGAPVPAGPCRGAEASAGGKKPPLCTAGAVLQHSRWDPRLDPAGFSVGYADRFLACARSPWGPLLGRAVGGARVRYFRFRGRTVWDPASRTGLVTGSGLAASTLRAAGARTMVRTLGTAARSLKTGRRWGRVRRRGRPSRWHQNRTPSTGLAWAGSQGAG</sequence>
<feature type="domain" description="MJ1316 RNA cyclic group end recognition" evidence="2">
    <location>
        <begin position="130"/>
        <end position="190"/>
    </location>
</feature>